<feature type="domain" description="Transcription termination and cleavage factor C-terminal" evidence="5">
    <location>
        <begin position="365"/>
        <end position="398"/>
    </location>
</feature>
<dbReference type="Gene3D" id="1.10.20.70">
    <property type="entry name" value="Transcription termination and cleavage factor, C-terminal domain"/>
    <property type="match status" value="1"/>
</dbReference>
<evidence type="ECO:0000256" key="1">
    <source>
        <dbReference type="ARBA" id="ARBA00004123"/>
    </source>
</evidence>
<reference evidence="7" key="1">
    <citation type="journal article" date="2017" name="Gigascience">
        <title>The genome draft of coconut (Cocos nucifera).</title>
        <authorList>
            <person name="Xiao Y."/>
            <person name="Xu P."/>
            <person name="Fan H."/>
            <person name="Baudouin L."/>
            <person name="Xia W."/>
            <person name="Bocs S."/>
            <person name="Xu J."/>
            <person name="Li Q."/>
            <person name="Guo A."/>
            <person name="Zhou L."/>
            <person name="Li J."/>
            <person name="Wu Y."/>
            <person name="Ma Z."/>
            <person name="Armero A."/>
            <person name="Issali A.E."/>
            <person name="Liu N."/>
            <person name="Peng M."/>
            <person name="Yang Y."/>
        </authorList>
    </citation>
    <scope>NUCLEOTIDE SEQUENCE</scope>
    <source>
        <tissue evidence="7">Spear leaf of Hainan Tall coconut</tissue>
    </source>
</reference>
<dbReference type="Pfam" id="PF14327">
    <property type="entry name" value="CSTF2_hinge"/>
    <property type="match status" value="1"/>
</dbReference>
<dbReference type="EMBL" id="CM017873">
    <property type="protein sequence ID" value="KAG1330627.1"/>
    <property type="molecule type" value="Genomic_DNA"/>
</dbReference>
<feature type="region of interest" description="Disordered" evidence="4">
    <location>
        <begin position="75"/>
        <end position="163"/>
    </location>
</feature>
<evidence type="ECO:0000313" key="8">
    <source>
        <dbReference type="Proteomes" id="UP000797356"/>
    </source>
</evidence>
<comment type="subcellular location">
    <subcellularLocation>
        <location evidence="1">Nucleus</location>
    </subcellularLocation>
</comment>
<keyword evidence="3" id="KW-0539">Nucleus</keyword>
<dbReference type="Proteomes" id="UP000797356">
    <property type="component" value="Chromosome 2"/>
</dbReference>
<dbReference type="GO" id="GO:0005634">
    <property type="term" value="C:nucleus"/>
    <property type="evidence" value="ECO:0007669"/>
    <property type="project" value="UniProtKB-SubCell"/>
</dbReference>
<name>A0A8K0HZ72_COCNU</name>
<dbReference type="PANTHER" id="PTHR47866:SF2">
    <property type="entry name" value="HYDROXYPROLINE-RICH GLYCOPROTEIN FAMILY PROTEIN"/>
    <property type="match status" value="1"/>
</dbReference>
<sequence length="398" mass="42880">MMAAKQPPSGDGFASQIAGMSKSQLYEVMSQMKVLIEQNQEQARQILIDNPLLTRALFQGQIMLGMLQPPQVMPNIQQGLSQPQSAQVQQPNVQTSQPLPVQAGLQDQASSPQTSLSGRQQHPTQPSIPLPSTQPSIPLPSASFPPLNFQSQTMPSDSPHSAQQIKSFLYAQAPLSLPQSSQIHHLTLPPPPQLSILPSHMPIVSGQTQQPLQTPGVSNLPLQPPLPQQPRPPSMQPFSHLLHSQMPHALGFQLLSAPQQLLSQLSFPSGSNPSSFFPQGQLPLPSQPPPLQLYQGGPHVGPDYSNQAGTSVQAERGAAWAPSLHEKATPGPQLLGPPPLISAQTASGTGGQPPRPPPLTPEMEKALIQQVMSLTPEQINVLPPEQRHQVLQLQEMLR</sequence>
<feature type="compositionally biased region" description="Polar residues" evidence="4">
    <location>
        <begin position="75"/>
        <end position="136"/>
    </location>
</feature>
<accession>A0A8K0HZ72</accession>
<dbReference type="GO" id="GO:0003723">
    <property type="term" value="F:RNA binding"/>
    <property type="evidence" value="ECO:0007669"/>
    <property type="project" value="UniProtKB-KW"/>
</dbReference>
<dbReference type="OrthoDB" id="272703at2759"/>
<dbReference type="InterPro" id="IPR038192">
    <property type="entry name" value="CSTF_C_sf"/>
</dbReference>
<feature type="region of interest" description="Disordered" evidence="4">
    <location>
        <begin position="206"/>
        <end position="239"/>
    </location>
</feature>
<evidence type="ECO:0000259" key="6">
    <source>
        <dbReference type="Pfam" id="PF14327"/>
    </source>
</evidence>
<feature type="region of interest" description="Disordered" evidence="4">
    <location>
        <begin position="265"/>
        <end position="361"/>
    </location>
</feature>
<feature type="compositionally biased region" description="Polar residues" evidence="4">
    <location>
        <begin position="304"/>
        <end position="313"/>
    </location>
</feature>
<feature type="compositionally biased region" description="Pro residues" evidence="4">
    <location>
        <begin position="222"/>
        <end position="235"/>
    </location>
</feature>
<dbReference type="GO" id="GO:0031124">
    <property type="term" value="P:mRNA 3'-end processing"/>
    <property type="evidence" value="ECO:0007669"/>
    <property type="project" value="InterPro"/>
</dbReference>
<proteinExistence type="predicted"/>
<dbReference type="InterPro" id="IPR026896">
    <property type="entry name" value="CSTF_C"/>
</dbReference>
<evidence type="ECO:0000256" key="3">
    <source>
        <dbReference type="ARBA" id="ARBA00023242"/>
    </source>
</evidence>
<keyword evidence="2" id="KW-0694">RNA-binding</keyword>
<protein>
    <submittedName>
        <fullName evidence="7">Cleavage stimulating factor 64</fullName>
    </submittedName>
</protein>
<dbReference type="FunFam" id="1.10.20.70:FF:000001">
    <property type="entry name" value="Cleavage stimulation factor subunit 2"/>
    <property type="match status" value="1"/>
</dbReference>
<feature type="compositionally biased region" description="Polar residues" evidence="4">
    <location>
        <begin position="206"/>
        <end position="217"/>
    </location>
</feature>
<gene>
    <name evidence="7" type="ORF">COCNU_02G005950</name>
</gene>
<dbReference type="InterPro" id="IPR025742">
    <property type="entry name" value="CSTF2_hinge"/>
</dbReference>
<feature type="domain" description="Cleavage stimulation factor subunit 2 hinge" evidence="6">
    <location>
        <begin position="11"/>
        <end position="72"/>
    </location>
</feature>
<evidence type="ECO:0000256" key="2">
    <source>
        <dbReference type="ARBA" id="ARBA00022884"/>
    </source>
</evidence>
<evidence type="ECO:0000259" key="5">
    <source>
        <dbReference type="Pfam" id="PF14304"/>
    </source>
</evidence>
<dbReference type="AlphaFoldDB" id="A0A8K0HZ72"/>
<evidence type="ECO:0000256" key="4">
    <source>
        <dbReference type="SAM" id="MobiDB-lite"/>
    </source>
</evidence>
<comment type="caution">
    <text evidence="7">The sequence shown here is derived from an EMBL/GenBank/DDBJ whole genome shotgun (WGS) entry which is preliminary data.</text>
</comment>
<feature type="compositionally biased region" description="Polar residues" evidence="4">
    <location>
        <begin position="148"/>
        <end position="163"/>
    </location>
</feature>
<dbReference type="Pfam" id="PF14304">
    <property type="entry name" value="CSTF_C"/>
    <property type="match status" value="1"/>
</dbReference>
<feature type="compositionally biased region" description="Low complexity" evidence="4">
    <location>
        <begin position="265"/>
        <end position="284"/>
    </location>
</feature>
<organism evidence="7 8">
    <name type="scientific">Cocos nucifera</name>
    <name type="common">Coconut palm</name>
    <dbReference type="NCBI Taxonomy" id="13894"/>
    <lineage>
        <taxon>Eukaryota</taxon>
        <taxon>Viridiplantae</taxon>
        <taxon>Streptophyta</taxon>
        <taxon>Embryophyta</taxon>
        <taxon>Tracheophyta</taxon>
        <taxon>Spermatophyta</taxon>
        <taxon>Magnoliopsida</taxon>
        <taxon>Liliopsida</taxon>
        <taxon>Arecaceae</taxon>
        <taxon>Arecoideae</taxon>
        <taxon>Cocoseae</taxon>
        <taxon>Attaleinae</taxon>
        <taxon>Cocos</taxon>
    </lineage>
</organism>
<keyword evidence="8" id="KW-1185">Reference proteome</keyword>
<dbReference type="PANTHER" id="PTHR47866">
    <property type="entry name" value="HYDROXYPROLINE-RICH GLYCOPROTEIN FAMILY PROTEIN"/>
    <property type="match status" value="1"/>
</dbReference>
<reference evidence="7" key="2">
    <citation type="submission" date="2019-07" db="EMBL/GenBank/DDBJ databases">
        <authorList>
            <person name="Yang Y."/>
            <person name="Bocs S."/>
            <person name="Baudouin L."/>
        </authorList>
    </citation>
    <scope>NUCLEOTIDE SEQUENCE</scope>
    <source>
        <tissue evidence="7">Spear leaf of Hainan Tall coconut</tissue>
    </source>
</reference>
<evidence type="ECO:0000313" key="7">
    <source>
        <dbReference type="EMBL" id="KAG1330627.1"/>
    </source>
</evidence>